<gene>
    <name evidence="2" type="ORF">DLD77_07455</name>
</gene>
<evidence type="ECO:0000313" key="2">
    <source>
        <dbReference type="EMBL" id="AWO01541.1"/>
    </source>
</evidence>
<dbReference type="EMBL" id="CP029600">
    <property type="protein sequence ID" value="AWO01541.1"/>
    <property type="molecule type" value="Genomic_DNA"/>
</dbReference>
<feature type="chain" id="PRO_5045941253" evidence="1">
    <location>
        <begin position="21"/>
        <end position="423"/>
    </location>
</feature>
<feature type="signal peptide" evidence="1">
    <location>
        <begin position="1"/>
        <end position="20"/>
    </location>
</feature>
<name>A0ABM6WCE4_9BACT</name>
<dbReference type="Proteomes" id="UP000246099">
    <property type="component" value="Chromosome"/>
</dbReference>
<reference evidence="2 3" key="1">
    <citation type="submission" date="2018-05" db="EMBL/GenBank/DDBJ databases">
        <title>Chitinophaga sp. nov., isolated from rhizosphere soil of Alhagi.</title>
        <authorList>
            <person name="Liu Y."/>
        </authorList>
    </citation>
    <scope>NUCLEOTIDE SEQUENCE [LARGE SCALE GENOMIC DNA]</scope>
    <source>
        <strain evidence="2 3">T22</strain>
    </source>
</reference>
<keyword evidence="1" id="KW-0732">Signal</keyword>
<accession>A0ABM6WCE4</accession>
<organism evidence="2 3">
    <name type="scientific">Chitinophaga alhagiae</name>
    <dbReference type="NCBI Taxonomy" id="2203219"/>
    <lineage>
        <taxon>Bacteria</taxon>
        <taxon>Pseudomonadati</taxon>
        <taxon>Bacteroidota</taxon>
        <taxon>Chitinophagia</taxon>
        <taxon>Chitinophagales</taxon>
        <taxon>Chitinophagaceae</taxon>
        <taxon>Chitinophaga</taxon>
    </lineage>
</organism>
<proteinExistence type="predicted"/>
<evidence type="ECO:0000313" key="3">
    <source>
        <dbReference type="Proteomes" id="UP000246099"/>
    </source>
</evidence>
<dbReference type="RefSeq" id="WP_119077753.1">
    <property type="nucleotide sequence ID" value="NZ_CP029600.1"/>
</dbReference>
<keyword evidence="3" id="KW-1185">Reference proteome</keyword>
<sequence length="423" mass="48404">MRKLLITLIFLAGMLPAAVAQTDRWTGTWQMYSKPWPHIPAIVLELQIGAPEQGLLYPAQMRLQYGRFSGVYEVLLAKKDDMELGIGRGKYPIEETPFKLGIWMWYLNGTLRYNNGQLTLNRMWIDRFGIFMRGLYDDGDLWVNTKVMLRNFLYRDSISFKKINNTPWTHAHTRRIVKPDADKDSIYYGIYDCITAHNGTVQLQVEDQEKYDRDTVTLLQNGRPIFSRAEINDSNRRQTLQLDSGRNVLAFFADNYGGLPPNTGNLYMQIDGKEYSFDFRHRANAYATFLIADMFYQPTPGNNRPLTERAEGRSTTPVATIPVDTADVTLELWDGQMEDGDSISLRLNGEWIATGFAVKKRLQTIAVRLRPGENSLLFMADNLGSIPPNTAELRIRYGGKTKTLGLHTDMNRNNEIRLILAEP</sequence>
<protein>
    <submittedName>
        <fullName evidence="2">Uncharacterized protein</fullName>
    </submittedName>
</protein>
<evidence type="ECO:0000256" key="1">
    <source>
        <dbReference type="SAM" id="SignalP"/>
    </source>
</evidence>